<dbReference type="InterPro" id="IPR051393">
    <property type="entry name" value="ABC_transporter_permease"/>
</dbReference>
<evidence type="ECO:0000256" key="5">
    <source>
        <dbReference type="ARBA" id="ARBA00022989"/>
    </source>
</evidence>
<evidence type="ECO:0000313" key="10">
    <source>
        <dbReference type="EMBL" id="MBZ2199383.1"/>
    </source>
</evidence>
<dbReference type="PROSITE" id="PS50928">
    <property type="entry name" value="ABC_TM1"/>
    <property type="match status" value="1"/>
</dbReference>
<evidence type="ECO:0000256" key="7">
    <source>
        <dbReference type="RuleBase" id="RU363032"/>
    </source>
</evidence>
<feature type="transmembrane region" description="Helical" evidence="7">
    <location>
        <begin position="298"/>
        <end position="317"/>
    </location>
</feature>
<keyword evidence="2 7" id="KW-0813">Transport</keyword>
<keyword evidence="4 7" id="KW-0812">Transmembrane</keyword>
<comment type="subcellular location">
    <subcellularLocation>
        <location evidence="1 7">Cell membrane</location>
        <topology evidence="1 7">Multi-pass membrane protein</topology>
    </subcellularLocation>
</comment>
<evidence type="ECO:0000256" key="4">
    <source>
        <dbReference type="ARBA" id="ARBA00022692"/>
    </source>
</evidence>
<dbReference type="InterPro" id="IPR000515">
    <property type="entry name" value="MetI-like"/>
</dbReference>
<feature type="transmembrane region" description="Helical" evidence="7">
    <location>
        <begin position="135"/>
        <end position="159"/>
    </location>
</feature>
<keyword evidence="3" id="KW-1003">Cell membrane</keyword>
<dbReference type="Gene3D" id="1.10.3720.10">
    <property type="entry name" value="MetI-like"/>
    <property type="match status" value="1"/>
</dbReference>
<comment type="similarity">
    <text evidence="7">Belongs to the binding-protein-dependent transport system permease family.</text>
</comment>
<protein>
    <submittedName>
        <fullName evidence="10">Sugar ABC transporter permease</fullName>
    </submittedName>
</protein>
<dbReference type="CDD" id="cd06261">
    <property type="entry name" value="TM_PBP2"/>
    <property type="match status" value="1"/>
</dbReference>
<feature type="transmembrane region" description="Helical" evidence="7">
    <location>
        <begin position="187"/>
        <end position="210"/>
    </location>
</feature>
<accession>A0ABS7SGB7</accession>
<keyword evidence="5 7" id="KW-1133">Transmembrane helix</keyword>
<feature type="domain" description="ABC transmembrane type-1" evidence="9">
    <location>
        <begin position="102"/>
        <end position="314"/>
    </location>
</feature>
<comment type="caution">
    <text evidence="10">The sequence shown here is derived from an EMBL/GenBank/DDBJ whole genome shotgun (WGS) entry which is preliminary data.</text>
</comment>
<keyword evidence="6 7" id="KW-0472">Membrane</keyword>
<dbReference type="RefSeq" id="WP_223411385.1">
    <property type="nucleotide sequence ID" value="NZ_JAGSHT010000027.1"/>
</dbReference>
<dbReference type="Proteomes" id="UP000826651">
    <property type="component" value="Unassembled WGS sequence"/>
</dbReference>
<organism evidence="10 11">
    <name type="scientific">Occultella gossypii</name>
    <dbReference type="NCBI Taxonomy" id="2800820"/>
    <lineage>
        <taxon>Bacteria</taxon>
        <taxon>Bacillati</taxon>
        <taxon>Actinomycetota</taxon>
        <taxon>Actinomycetes</taxon>
        <taxon>Micrococcales</taxon>
        <taxon>Ruaniaceae</taxon>
        <taxon>Occultella</taxon>
    </lineage>
</organism>
<evidence type="ECO:0000256" key="6">
    <source>
        <dbReference type="ARBA" id="ARBA00023136"/>
    </source>
</evidence>
<feature type="region of interest" description="Disordered" evidence="8">
    <location>
        <begin position="1"/>
        <end position="23"/>
    </location>
</feature>
<feature type="compositionally biased region" description="Low complexity" evidence="8">
    <location>
        <begin position="1"/>
        <end position="19"/>
    </location>
</feature>
<evidence type="ECO:0000256" key="8">
    <source>
        <dbReference type="SAM" id="MobiDB-lite"/>
    </source>
</evidence>
<proteinExistence type="inferred from homology"/>
<evidence type="ECO:0000256" key="2">
    <source>
        <dbReference type="ARBA" id="ARBA00022448"/>
    </source>
</evidence>
<dbReference type="PANTHER" id="PTHR30193:SF41">
    <property type="entry name" value="DIACETYLCHITOBIOSE UPTAKE SYSTEM PERMEASE PROTEIN NGCF"/>
    <property type="match status" value="1"/>
</dbReference>
<dbReference type="EMBL" id="JAGSHT010000027">
    <property type="protein sequence ID" value="MBZ2199383.1"/>
    <property type="molecule type" value="Genomic_DNA"/>
</dbReference>
<evidence type="ECO:0000259" key="9">
    <source>
        <dbReference type="PROSITE" id="PS50928"/>
    </source>
</evidence>
<feature type="transmembrane region" description="Helical" evidence="7">
    <location>
        <begin position="106"/>
        <end position="128"/>
    </location>
</feature>
<evidence type="ECO:0000313" key="11">
    <source>
        <dbReference type="Proteomes" id="UP000826651"/>
    </source>
</evidence>
<feature type="transmembrane region" description="Helical" evidence="7">
    <location>
        <begin position="44"/>
        <end position="68"/>
    </location>
</feature>
<name>A0ABS7SGB7_9MICO</name>
<reference evidence="10 11" key="1">
    <citation type="submission" date="2021-04" db="EMBL/GenBank/DDBJ databases">
        <title>Ruania sp. nov., isolated from sandy soil of mangrove forest.</title>
        <authorList>
            <person name="Ge X."/>
            <person name="Huang R."/>
            <person name="Liu W."/>
        </authorList>
    </citation>
    <scope>NUCLEOTIDE SEQUENCE [LARGE SCALE GENOMIC DNA]</scope>
    <source>
        <strain evidence="10 11">N2-46</strain>
    </source>
</reference>
<dbReference type="PANTHER" id="PTHR30193">
    <property type="entry name" value="ABC TRANSPORTER PERMEASE PROTEIN"/>
    <property type="match status" value="1"/>
</dbReference>
<evidence type="ECO:0000256" key="3">
    <source>
        <dbReference type="ARBA" id="ARBA00022475"/>
    </source>
</evidence>
<evidence type="ECO:0000256" key="1">
    <source>
        <dbReference type="ARBA" id="ARBA00004651"/>
    </source>
</evidence>
<dbReference type="Pfam" id="PF00528">
    <property type="entry name" value="BPD_transp_1"/>
    <property type="match status" value="1"/>
</dbReference>
<dbReference type="InterPro" id="IPR035906">
    <property type="entry name" value="MetI-like_sf"/>
</dbReference>
<dbReference type="SUPFAM" id="SSF161098">
    <property type="entry name" value="MetI-like"/>
    <property type="match status" value="1"/>
</dbReference>
<keyword evidence="11" id="KW-1185">Reference proteome</keyword>
<sequence>MSATTSDASAATPTSAPSAGRKDLRRSLREAERRAEQLHSGRSGYWFLLPFAVVFLVFLVWPIIYGIWMSLTDRTLIGTDPGFVGLANFIEAFGDAQVWQTLWQTVLFTVGSTIPLVLVAMVMALLVFTGLPGQWLWRFAFFASFLLPVAVVTQVWAWMYQPDLGLFNTWLGALGLDPVGWLTDPNWAMIAIIAATVWWTVGFNFLLYLAALQAIPEHLYEAAAIDGAGAWRRLFSITIPQLGRTTWLVLALQILASLKVFDQIYLLTGGGPNGATRSILLYIYDTGFVNYRLGYASAISYIFFALIVILSLTRFFGGRKEA</sequence>
<gene>
    <name evidence="10" type="ORF">KCQ71_24765</name>
</gene>